<protein>
    <submittedName>
        <fullName evidence="1">Unnamed protein product</fullName>
    </submittedName>
</protein>
<accession>A0ACB5SZ27</accession>
<dbReference type="EMBL" id="BSXS01001613">
    <property type="protein sequence ID" value="GME76699.1"/>
    <property type="molecule type" value="Genomic_DNA"/>
</dbReference>
<reference evidence="1" key="1">
    <citation type="submission" date="2023-04" db="EMBL/GenBank/DDBJ databases">
        <title>Ambrosiozyma monospora NBRC 10751.</title>
        <authorList>
            <person name="Ichikawa N."/>
            <person name="Sato H."/>
            <person name="Tonouchi N."/>
        </authorList>
    </citation>
    <scope>NUCLEOTIDE SEQUENCE</scope>
    <source>
        <strain evidence="1">NBRC 10751</strain>
    </source>
</reference>
<gene>
    <name evidence="1" type="ORF">Amon02_000272500</name>
</gene>
<evidence type="ECO:0000313" key="1">
    <source>
        <dbReference type="EMBL" id="GME76699.1"/>
    </source>
</evidence>
<proteinExistence type="predicted"/>
<organism evidence="1 2">
    <name type="scientific">Ambrosiozyma monospora</name>
    <name type="common">Yeast</name>
    <name type="synonym">Endomycopsis monosporus</name>
    <dbReference type="NCBI Taxonomy" id="43982"/>
    <lineage>
        <taxon>Eukaryota</taxon>
        <taxon>Fungi</taxon>
        <taxon>Dikarya</taxon>
        <taxon>Ascomycota</taxon>
        <taxon>Saccharomycotina</taxon>
        <taxon>Pichiomycetes</taxon>
        <taxon>Pichiales</taxon>
        <taxon>Pichiaceae</taxon>
        <taxon>Ambrosiozyma</taxon>
    </lineage>
</organism>
<name>A0ACB5SZ27_AMBMO</name>
<keyword evidence="2" id="KW-1185">Reference proteome</keyword>
<evidence type="ECO:0000313" key="2">
    <source>
        <dbReference type="Proteomes" id="UP001165064"/>
    </source>
</evidence>
<sequence>MAASTQYNLHHLKEIEKFDLETVVDIMSGMKDTHHVSQELHNLINSSDNGAGDDELEWSHSLGAMTEIGN</sequence>
<comment type="caution">
    <text evidence="1">The sequence shown here is derived from an EMBL/GenBank/DDBJ whole genome shotgun (WGS) entry which is preliminary data.</text>
</comment>
<dbReference type="Proteomes" id="UP001165064">
    <property type="component" value="Unassembled WGS sequence"/>
</dbReference>